<protein>
    <recommendedName>
        <fullName evidence="1">Cupin type-2 domain-containing protein</fullName>
    </recommendedName>
</protein>
<dbReference type="InterPro" id="IPR014710">
    <property type="entry name" value="RmlC-like_jellyroll"/>
</dbReference>
<dbReference type="AlphaFoldDB" id="A0A0G0VGC4"/>
<feature type="domain" description="Cupin type-2" evidence="1">
    <location>
        <begin position="44"/>
        <end position="104"/>
    </location>
</feature>
<name>A0A0G0VGC4_9BACT</name>
<evidence type="ECO:0000313" key="3">
    <source>
        <dbReference type="Proteomes" id="UP000034108"/>
    </source>
</evidence>
<accession>A0A0G0VGC4</accession>
<evidence type="ECO:0000313" key="2">
    <source>
        <dbReference type="EMBL" id="KKS00035.1"/>
    </source>
</evidence>
<dbReference type="EMBL" id="LCAV01000001">
    <property type="protein sequence ID" value="KKS00035.1"/>
    <property type="molecule type" value="Genomic_DNA"/>
</dbReference>
<dbReference type="Gene3D" id="2.60.120.10">
    <property type="entry name" value="Jelly Rolls"/>
    <property type="match status" value="1"/>
</dbReference>
<comment type="caution">
    <text evidence="2">The sequence shown here is derived from an EMBL/GenBank/DDBJ whole genome shotgun (WGS) entry which is preliminary data.</text>
</comment>
<organism evidence="2 3">
    <name type="scientific">Candidatus Magasanikbacteria bacterium GW2011_GWC2_41_17</name>
    <dbReference type="NCBI Taxonomy" id="1619048"/>
    <lineage>
        <taxon>Bacteria</taxon>
        <taxon>Candidatus Magasanikiibacteriota</taxon>
    </lineage>
</organism>
<dbReference type="Proteomes" id="UP000034108">
    <property type="component" value="Unassembled WGS sequence"/>
</dbReference>
<evidence type="ECO:0000259" key="1">
    <source>
        <dbReference type="Pfam" id="PF07883"/>
    </source>
</evidence>
<gene>
    <name evidence="2" type="ORF">UU49_C0001G0035</name>
</gene>
<sequence length="126" mass="14906">MKTKKENRDLNCNFFSDQRGEIYINKFKGIEFNVIFTKAGGYRAGDYHPTEQYSIILKGKIKLTLRQKNKDVSKQYGPNKLIIIPPNTPHLYKFITDTVIVEWLAGHYRAQYYEPYRKIINNQLEN</sequence>
<dbReference type="InterPro" id="IPR013096">
    <property type="entry name" value="Cupin_2"/>
</dbReference>
<dbReference type="STRING" id="1619048.UU49_C0001G0035"/>
<dbReference type="SUPFAM" id="SSF51182">
    <property type="entry name" value="RmlC-like cupins"/>
    <property type="match status" value="1"/>
</dbReference>
<proteinExistence type="predicted"/>
<dbReference type="InterPro" id="IPR011051">
    <property type="entry name" value="RmlC_Cupin_sf"/>
</dbReference>
<reference evidence="2 3" key="1">
    <citation type="journal article" date="2015" name="Nature">
        <title>rRNA introns, odd ribosomes, and small enigmatic genomes across a large radiation of phyla.</title>
        <authorList>
            <person name="Brown C.T."/>
            <person name="Hug L.A."/>
            <person name="Thomas B.C."/>
            <person name="Sharon I."/>
            <person name="Castelle C.J."/>
            <person name="Singh A."/>
            <person name="Wilkins M.J."/>
            <person name="Williams K.H."/>
            <person name="Banfield J.F."/>
        </authorList>
    </citation>
    <scope>NUCLEOTIDE SEQUENCE [LARGE SCALE GENOMIC DNA]</scope>
</reference>
<dbReference type="Pfam" id="PF07883">
    <property type="entry name" value="Cupin_2"/>
    <property type="match status" value="1"/>
</dbReference>